<dbReference type="Proteomes" id="UP001211097">
    <property type="component" value="Chromosome"/>
</dbReference>
<comment type="similarity">
    <text evidence="2">Belongs to the GMC oxidoreductase family.</text>
</comment>
<sequence>MELRQFIQNKIMTQVSTYDYIIIGAGSAGCMLAKRLTENPNKKVLLIEAGKNDNYIWIHIPVGYLYCIDNPRADWRFKTAAEKGLNGRSLLYPRGRVLGGCSSINGMIYMRGQAGDYESWVQATGDDSWSWENALKRYMSFEDYHGAANQWHGKGGEWTVSKQRLRWPIMDRFKDAAVQAGIPASDDFNRGDNFGVGYFDVSQRAGWRLNTSKAFLRDAAKRSNLTIITEAVVNKLKIDPATKNCYGVEYIKNGQTCEALCAIEQGGEVLLSGGAIGSVQILERSGIGSAAHLNQLGIPVIADLPGVGENLQDHLQLRMVYKVSGIKTLNTKANTLWGKMMIGLEYVLKRSGPMSMAPSQLGAFAYSSPDQKSANVEYHVQPLSLEKFGEDLHSFNAFTASVCNLRPTSRGSVHINSIDPEAPPVISPNYLSTDEDRKVAAESLRLTRKIVEQAALGPYAPEEYKPGAQYQTDEELVKAAGDIGTTIFHPVGTCKMGRADDPMAVLDSQLRVRGIHHLRVVDASAMPTITSGNTAAPTMLIAERVAELLTRE</sequence>
<keyword evidence="3" id="KW-0285">Flavoprotein</keyword>
<dbReference type="EMBL" id="AP026973">
    <property type="protein sequence ID" value="BDT76590.1"/>
    <property type="molecule type" value="Genomic_DNA"/>
</dbReference>
<protein>
    <submittedName>
        <fullName evidence="8">GMC oxidoreductase</fullName>
    </submittedName>
</protein>
<dbReference type="Gene3D" id="3.30.560.10">
    <property type="entry name" value="Glucose Oxidase, domain 3"/>
    <property type="match status" value="1"/>
</dbReference>
<evidence type="ECO:0000256" key="2">
    <source>
        <dbReference type="ARBA" id="ARBA00010790"/>
    </source>
</evidence>
<dbReference type="Pfam" id="PF05199">
    <property type="entry name" value="GMC_oxred_C"/>
    <property type="match status" value="1"/>
</dbReference>
<evidence type="ECO:0000256" key="5">
    <source>
        <dbReference type="PIRSR" id="PIRSR000137-2"/>
    </source>
</evidence>
<gene>
    <name evidence="8" type="ORF">PKF023_03930</name>
</gene>
<dbReference type="KEGG" id="pyt:PKF023_03930"/>
<dbReference type="PROSITE" id="PS51257">
    <property type="entry name" value="PROKAR_LIPOPROTEIN"/>
    <property type="match status" value="1"/>
</dbReference>
<dbReference type="SUPFAM" id="SSF54373">
    <property type="entry name" value="FAD-linked reductases, C-terminal domain"/>
    <property type="match status" value="1"/>
</dbReference>
<evidence type="ECO:0000259" key="6">
    <source>
        <dbReference type="Pfam" id="PF00732"/>
    </source>
</evidence>
<name>A0A9C7F9T8_9BURK</name>
<feature type="domain" description="Glucose-methanol-choline oxidoreductase N-terminal" evidence="6">
    <location>
        <begin position="18"/>
        <end position="315"/>
    </location>
</feature>
<reference evidence="8" key="1">
    <citation type="submission" date="2022-11" db="EMBL/GenBank/DDBJ databases">
        <title>Complete Genome Sequences of three Polynucleobacter sp. Subcluster PnecC Strains KF022, KF023, and KF032 Isolated from a Shallow Eutrophic Lake in Japan.</title>
        <authorList>
            <person name="Ogata Y."/>
            <person name="Watanabe K."/>
            <person name="Takemine S."/>
            <person name="Shindo C."/>
            <person name="Kurokawa R."/>
            <person name="Suda W."/>
        </authorList>
    </citation>
    <scope>NUCLEOTIDE SEQUENCE</scope>
    <source>
        <strain evidence="8">KF023</strain>
    </source>
</reference>
<evidence type="ECO:0000256" key="4">
    <source>
        <dbReference type="ARBA" id="ARBA00022827"/>
    </source>
</evidence>
<dbReference type="InterPro" id="IPR007867">
    <property type="entry name" value="GMC_OxRtase_C"/>
</dbReference>
<dbReference type="GO" id="GO:0016614">
    <property type="term" value="F:oxidoreductase activity, acting on CH-OH group of donors"/>
    <property type="evidence" value="ECO:0007669"/>
    <property type="project" value="InterPro"/>
</dbReference>
<dbReference type="SUPFAM" id="SSF51905">
    <property type="entry name" value="FAD/NAD(P)-binding domain"/>
    <property type="match status" value="1"/>
</dbReference>
<evidence type="ECO:0000259" key="7">
    <source>
        <dbReference type="Pfam" id="PF05199"/>
    </source>
</evidence>
<dbReference type="PANTHER" id="PTHR11552">
    <property type="entry name" value="GLUCOSE-METHANOL-CHOLINE GMC OXIDOREDUCTASE"/>
    <property type="match status" value="1"/>
</dbReference>
<evidence type="ECO:0000256" key="3">
    <source>
        <dbReference type="ARBA" id="ARBA00022630"/>
    </source>
</evidence>
<keyword evidence="4 5" id="KW-0274">FAD</keyword>
<feature type="binding site" evidence="5">
    <location>
        <position position="233"/>
    </location>
    <ligand>
        <name>FAD</name>
        <dbReference type="ChEBI" id="CHEBI:57692"/>
    </ligand>
</feature>
<evidence type="ECO:0000256" key="1">
    <source>
        <dbReference type="ARBA" id="ARBA00001974"/>
    </source>
</evidence>
<dbReference type="PANTHER" id="PTHR11552:SF147">
    <property type="entry name" value="CHOLINE DEHYDROGENASE, MITOCHONDRIAL"/>
    <property type="match status" value="1"/>
</dbReference>
<dbReference type="InterPro" id="IPR036188">
    <property type="entry name" value="FAD/NAD-bd_sf"/>
</dbReference>
<comment type="cofactor">
    <cofactor evidence="1 5">
        <name>FAD</name>
        <dbReference type="ChEBI" id="CHEBI:57692"/>
    </cofactor>
</comment>
<dbReference type="Pfam" id="PF00732">
    <property type="entry name" value="GMC_oxred_N"/>
    <property type="match status" value="1"/>
</dbReference>
<dbReference type="Gene3D" id="3.50.50.60">
    <property type="entry name" value="FAD/NAD(P)-binding domain"/>
    <property type="match status" value="1"/>
</dbReference>
<dbReference type="InterPro" id="IPR012132">
    <property type="entry name" value="GMC_OxRdtase"/>
</dbReference>
<dbReference type="GO" id="GO:0050660">
    <property type="term" value="F:flavin adenine dinucleotide binding"/>
    <property type="evidence" value="ECO:0007669"/>
    <property type="project" value="InterPro"/>
</dbReference>
<organism evidence="8">
    <name type="scientific">Polynucleobacter yangtzensis</name>
    <dbReference type="NCBI Taxonomy" id="1743159"/>
    <lineage>
        <taxon>Bacteria</taxon>
        <taxon>Pseudomonadati</taxon>
        <taxon>Pseudomonadota</taxon>
        <taxon>Betaproteobacteria</taxon>
        <taxon>Burkholderiales</taxon>
        <taxon>Burkholderiaceae</taxon>
        <taxon>Polynucleobacter</taxon>
    </lineage>
</organism>
<dbReference type="AlphaFoldDB" id="A0A9C7F9T8"/>
<dbReference type="InterPro" id="IPR000172">
    <property type="entry name" value="GMC_OxRdtase_N"/>
</dbReference>
<dbReference type="PIRSF" id="PIRSF000137">
    <property type="entry name" value="Alcohol_oxidase"/>
    <property type="match status" value="1"/>
</dbReference>
<feature type="binding site" evidence="5">
    <location>
        <position position="97"/>
    </location>
    <ligand>
        <name>FAD</name>
        <dbReference type="ChEBI" id="CHEBI:57692"/>
    </ligand>
</feature>
<evidence type="ECO:0000313" key="8">
    <source>
        <dbReference type="EMBL" id="BDT76590.1"/>
    </source>
</evidence>
<feature type="domain" description="Glucose-methanol-choline oxidoreductase C-terminal" evidence="7">
    <location>
        <begin position="407"/>
        <end position="542"/>
    </location>
</feature>
<accession>A0A9C7F9T8</accession>
<proteinExistence type="inferred from homology"/>